<proteinExistence type="predicted"/>
<evidence type="ECO:0000313" key="2">
    <source>
        <dbReference type="EMBL" id="MEG3184281.1"/>
    </source>
</evidence>
<comment type="caution">
    <text evidence="2">The sequence shown here is derived from an EMBL/GenBank/DDBJ whole genome shotgun (WGS) entry which is preliminary data.</text>
</comment>
<evidence type="ECO:0000313" key="3">
    <source>
        <dbReference type="Proteomes" id="UP001355056"/>
    </source>
</evidence>
<dbReference type="Proteomes" id="UP001355056">
    <property type="component" value="Unassembled WGS sequence"/>
</dbReference>
<dbReference type="RefSeq" id="WP_332616778.1">
    <property type="nucleotide sequence ID" value="NZ_JAXGFP010000004.1"/>
</dbReference>
<organism evidence="2 3">
    <name type="scientific">Novilysobacter erysipheiresistens</name>
    <dbReference type="NCBI Taxonomy" id="1749332"/>
    <lineage>
        <taxon>Bacteria</taxon>
        <taxon>Pseudomonadati</taxon>
        <taxon>Pseudomonadota</taxon>
        <taxon>Gammaproteobacteria</taxon>
        <taxon>Lysobacterales</taxon>
        <taxon>Lysobacteraceae</taxon>
        <taxon>Novilysobacter</taxon>
    </lineage>
</organism>
<feature type="transmembrane region" description="Helical" evidence="1">
    <location>
        <begin position="168"/>
        <end position="189"/>
    </location>
</feature>
<feature type="transmembrane region" description="Helical" evidence="1">
    <location>
        <begin position="133"/>
        <end position="156"/>
    </location>
</feature>
<feature type="transmembrane region" description="Helical" evidence="1">
    <location>
        <begin position="78"/>
        <end position="100"/>
    </location>
</feature>
<reference evidence="2 3" key="1">
    <citation type="journal article" date="2016" name="Int. J. Syst. Evol. Microbiol.">
        <title>Lysobacter erysipheiresistens sp. nov., an antagonist of powdery mildew, isolated from tobacco-cultivated soil.</title>
        <authorList>
            <person name="Xie B."/>
            <person name="Li T."/>
            <person name="Lin X."/>
            <person name="Wang C.J."/>
            <person name="Chen Y.J."/>
            <person name="Liu W.J."/>
            <person name="Zhao Z.W."/>
        </authorList>
    </citation>
    <scope>NUCLEOTIDE SEQUENCE [LARGE SCALE GENOMIC DNA]</scope>
    <source>
        <strain evidence="2 3">RS-LYSO-3</strain>
    </source>
</reference>
<dbReference type="EMBL" id="JAXGFP010000004">
    <property type="protein sequence ID" value="MEG3184281.1"/>
    <property type="molecule type" value="Genomic_DNA"/>
</dbReference>
<keyword evidence="3" id="KW-1185">Reference proteome</keyword>
<keyword evidence="1" id="KW-0812">Transmembrane</keyword>
<accession>A0ABU7YZD9</accession>
<feature type="transmembrane region" description="Helical" evidence="1">
    <location>
        <begin position="49"/>
        <end position="72"/>
    </location>
</feature>
<keyword evidence="1" id="KW-1133">Transmembrane helix</keyword>
<name>A0ABU7YZD9_9GAMM</name>
<keyword evidence="1" id="KW-0472">Membrane</keyword>
<evidence type="ECO:0000256" key="1">
    <source>
        <dbReference type="SAM" id="Phobius"/>
    </source>
</evidence>
<sequence length="210" mass="23147">MNIPTESVGVAAPINGGWDALAADWRAQPTAVVDVDALRRDVTRHRRRIRAWLALEILLTTVGVGVCAWATLGIDPPLFSPSALAVTIALLLGFQGWSLWIRRRQVRDSGLDVRALLALERDRISTSLLYWRVNSWLAVAMWVALFGLLLAGVLAPDAIALPMTPRQAALSLAINIPLVLGLAGFAWWWCRRSRSRLARVQALQDELDAD</sequence>
<protein>
    <submittedName>
        <fullName evidence="2">Uncharacterized protein</fullName>
    </submittedName>
</protein>
<gene>
    <name evidence="2" type="ORF">SNE34_09690</name>
</gene>